<dbReference type="EMBL" id="PP511492">
    <property type="protein sequence ID" value="XCD04671.1"/>
    <property type="molecule type" value="Genomic_DNA"/>
</dbReference>
<dbReference type="EMBL" id="PP511458">
    <property type="protein sequence ID" value="XCD04418.1"/>
    <property type="molecule type" value="Genomic_DNA"/>
</dbReference>
<proteinExistence type="predicted"/>
<evidence type="ECO:0000313" key="2">
    <source>
        <dbReference type="EMBL" id="XCD03292.1"/>
    </source>
</evidence>
<feature type="region of interest" description="Disordered" evidence="1">
    <location>
        <begin position="78"/>
        <end position="102"/>
    </location>
</feature>
<evidence type="ECO:0000313" key="3">
    <source>
        <dbReference type="EMBL" id="XCD04418.1"/>
    </source>
</evidence>
<feature type="compositionally biased region" description="Basic and acidic residues" evidence="1">
    <location>
        <begin position="78"/>
        <end position="96"/>
    </location>
</feature>
<evidence type="ECO:0000256" key="1">
    <source>
        <dbReference type="SAM" id="MobiDB-lite"/>
    </source>
</evidence>
<protein>
    <submittedName>
        <fullName evidence="2">Uncharacterized protein</fullName>
    </submittedName>
</protein>
<dbReference type="EMBL" id="PP511339">
    <property type="protein sequence ID" value="XCD03292.1"/>
    <property type="molecule type" value="Genomic_DNA"/>
</dbReference>
<accession>A0AAU8AUQ5</accession>
<evidence type="ECO:0000313" key="4">
    <source>
        <dbReference type="EMBL" id="XCD04671.1"/>
    </source>
</evidence>
<organism evidence="2">
    <name type="scientific">Dulem virus 218</name>
    <dbReference type="NCBI Taxonomy" id="3145695"/>
    <lineage>
        <taxon>Viruses</taxon>
        <taxon>Monodnaviria</taxon>
        <taxon>Sangervirae</taxon>
        <taxon>Phixviricota</taxon>
        <taxon>Malgrandaviricetes</taxon>
        <taxon>Petitvirales</taxon>
        <taxon>Microviridae</taxon>
        <taxon>Microvirus</taxon>
    </lineage>
</organism>
<name>A0AAU8AUQ5_9VIRU</name>
<sequence>MKTRIITTNTNGIVSVEVFEGETIEEKVERIVTNKEPISDGAPMIYTEKSAGVLPAYNIRTDRFDIAIDATSKIEAARQAKRDAFAKEQEKNKTDVGEPNPN</sequence>
<reference evidence="2" key="1">
    <citation type="submission" date="2024-03" db="EMBL/GenBank/DDBJ databases">
        <title>Diverse circular DNA viruses in blood, oral, and fecal samples of captive lemurs.</title>
        <authorList>
            <person name="Paietta E.N."/>
            <person name="Kraberger S."/>
            <person name="Lund M.C."/>
            <person name="Custer J.M."/>
            <person name="Vargas K.M."/>
            <person name="Ehmke E.E."/>
            <person name="Yoder A.D."/>
            <person name="Varsani A."/>
        </authorList>
    </citation>
    <scope>NUCLEOTIDE SEQUENCE</scope>
    <source>
        <strain evidence="2">Duke_18_42</strain>
        <strain evidence="3">Duke_23FS_33</strain>
        <strain evidence="4">Duke_24FF_976</strain>
    </source>
</reference>